<dbReference type="EMBL" id="LR796304">
    <property type="protein sequence ID" value="CAB4135737.1"/>
    <property type="molecule type" value="Genomic_DNA"/>
</dbReference>
<name>A0A6J5LRR0_9CAUD</name>
<proteinExistence type="predicted"/>
<organism evidence="1">
    <name type="scientific">uncultured Caudovirales phage</name>
    <dbReference type="NCBI Taxonomy" id="2100421"/>
    <lineage>
        <taxon>Viruses</taxon>
        <taxon>Duplodnaviria</taxon>
        <taxon>Heunggongvirae</taxon>
        <taxon>Uroviricota</taxon>
        <taxon>Caudoviricetes</taxon>
        <taxon>Peduoviridae</taxon>
        <taxon>Maltschvirus</taxon>
        <taxon>Maltschvirus maltsch</taxon>
    </lineage>
</organism>
<protein>
    <submittedName>
        <fullName evidence="1">COG4381 Mu-like prophage protein gp46</fullName>
    </submittedName>
</protein>
<accession>A0A6J5LRR0</accession>
<reference evidence="1" key="1">
    <citation type="submission" date="2020-04" db="EMBL/GenBank/DDBJ databases">
        <authorList>
            <person name="Chiriac C."/>
            <person name="Salcher M."/>
            <person name="Ghai R."/>
            <person name="Kavagutti S V."/>
        </authorList>
    </citation>
    <scope>NUCLEOTIDE SEQUENCE</scope>
</reference>
<gene>
    <name evidence="1" type="ORF">UFOVP286_31</name>
</gene>
<sequence length="137" mass="16202">MLDFDINCNKKLFDIDIENGDIKPCFDIKTAILMSIFCEKRADASQVKQIDIRRGHFSNQFNDDYEVGSFYWLYSEQQKVSEANKEDLQDTILEGLQWLIDDNYLIDIDCNIDIIENKYIINITTTNIFNEEQNYTF</sequence>
<evidence type="ECO:0000313" key="1">
    <source>
        <dbReference type="EMBL" id="CAB4135737.1"/>
    </source>
</evidence>
<dbReference type="Pfam" id="PF07409">
    <property type="entry name" value="GP46"/>
    <property type="match status" value="1"/>
</dbReference>
<dbReference type="InterPro" id="IPR010877">
    <property type="entry name" value="Phage_Mu_Gp46"/>
</dbReference>